<evidence type="ECO:0000313" key="4">
    <source>
        <dbReference type="EMBL" id="RFS26641.1"/>
    </source>
</evidence>
<dbReference type="CDD" id="cd00761">
    <property type="entry name" value="Glyco_tranf_GTA_type"/>
    <property type="match status" value="1"/>
</dbReference>
<dbReference type="InterPro" id="IPR029044">
    <property type="entry name" value="Nucleotide-diphossugar_trans"/>
</dbReference>
<dbReference type="PANTHER" id="PTHR22916:SF51">
    <property type="entry name" value="GLYCOSYLTRANSFERASE EPSH-RELATED"/>
    <property type="match status" value="1"/>
</dbReference>
<evidence type="ECO:0000259" key="3">
    <source>
        <dbReference type="Pfam" id="PF00535"/>
    </source>
</evidence>
<keyword evidence="5" id="KW-1185">Reference proteome</keyword>
<proteinExistence type="predicted"/>
<dbReference type="Gene3D" id="3.90.550.10">
    <property type="entry name" value="Spore Coat Polysaccharide Biosynthesis Protein SpsA, Chain A"/>
    <property type="match status" value="1"/>
</dbReference>
<keyword evidence="1" id="KW-0328">Glycosyltransferase</keyword>
<organism evidence="4 5">
    <name type="scientific">Chitinophaga silvatica</name>
    <dbReference type="NCBI Taxonomy" id="2282649"/>
    <lineage>
        <taxon>Bacteria</taxon>
        <taxon>Pseudomonadati</taxon>
        <taxon>Bacteroidota</taxon>
        <taxon>Chitinophagia</taxon>
        <taxon>Chitinophagales</taxon>
        <taxon>Chitinophagaceae</taxon>
        <taxon>Chitinophaga</taxon>
    </lineage>
</organism>
<dbReference type="AlphaFoldDB" id="A0A3E1YGX1"/>
<dbReference type="RefSeq" id="WP_116973832.1">
    <property type="nucleotide sequence ID" value="NZ_QPMM01000001.1"/>
</dbReference>
<protein>
    <submittedName>
        <fullName evidence="4">Glycosyltransferase</fullName>
    </submittedName>
</protein>
<accession>A0A3E1YGX1</accession>
<name>A0A3E1YGX1_9BACT</name>
<dbReference type="PANTHER" id="PTHR22916">
    <property type="entry name" value="GLYCOSYLTRANSFERASE"/>
    <property type="match status" value="1"/>
</dbReference>
<dbReference type="SUPFAM" id="SSF53448">
    <property type="entry name" value="Nucleotide-diphospho-sugar transferases"/>
    <property type="match status" value="1"/>
</dbReference>
<dbReference type="Pfam" id="PF00535">
    <property type="entry name" value="Glycos_transf_2"/>
    <property type="match status" value="1"/>
</dbReference>
<evidence type="ECO:0000256" key="1">
    <source>
        <dbReference type="ARBA" id="ARBA00022676"/>
    </source>
</evidence>
<evidence type="ECO:0000256" key="2">
    <source>
        <dbReference type="ARBA" id="ARBA00022679"/>
    </source>
</evidence>
<sequence>MSSPLVTVIVPVYNLAPYLETCIQSLVGQTYTSTELIFVDDGSTDQSREILNAASEKYHNIKVLHQENAGQGFARNNGLDNATGEYVSFVDGDDWIAPDTLEVSVGAALSENADIVCYGFQKVTKVNNEISLLEHFEYDPSLYTNQDYISLFLLDNTLEKNSLNAATCGKLYKRSLLEANKVRFRLRVFEDSPFMLEALYHAQKVTFLKGLYYFYYIRGLNNEQGSTMTSGLSETKVINFYHSDQLMKEFLEAKGLLEKYAASFNRYHNARVLIYGGYYDTYKWKKPPTRETYLLFLKYLQLNSKDLGWHRKRLYRSYRKRVPVLHVGLFISRFSATMAHRFFTAYERKIGYKIK</sequence>
<gene>
    <name evidence="4" type="ORF">DVR12_02300</name>
</gene>
<dbReference type="EMBL" id="QPMM01000001">
    <property type="protein sequence ID" value="RFS26641.1"/>
    <property type="molecule type" value="Genomic_DNA"/>
</dbReference>
<dbReference type="InterPro" id="IPR001173">
    <property type="entry name" value="Glyco_trans_2-like"/>
</dbReference>
<evidence type="ECO:0000313" key="5">
    <source>
        <dbReference type="Proteomes" id="UP000260644"/>
    </source>
</evidence>
<reference evidence="4 5" key="1">
    <citation type="submission" date="2018-07" db="EMBL/GenBank/DDBJ databases">
        <title>Chitinophaga K2CV101002-2 sp. nov., isolated from a monsoon evergreen broad-leaved forest soil.</title>
        <authorList>
            <person name="Lv Y."/>
        </authorList>
    </citation>
    <scope>NUCLEOTIDE SEQUENCE [LARGE SCALE GENOMIC DNA]</scope>
    <source>
        <strain evidence="4 5">GDMCC 1.1288</strain>
    </source>
</reference>
<dbReference type="GO" id="GO:0016758">
    <property type="term" value="F:hexosyltransferase activity"/>
    <property type="evidence" value="ECO:0007669"/>
    <property type="project" value="UniProtKB-ARBA"/>
</dbReference>
<keyword evidence="2 4" id="KW-0808">Transferase</keyword>
<dbReference type="OrthoDB" id="6307329at2"/>
<comment type="caution">
    <text evidence="4">The sequence shown here is derived from an EMBL/GenBank/DDBJ whole genome shotgun (WGS) entry which is preliminary data.</text>
</comment>
<dbReference type="Proteomes" id="UP000260644">
    <property type="component" value="Unassembled WGS sequence"/>
</dbReference>
<feature type="domain" description="Glycosyltransferase 2-like" evidence="3">
    <location>
        <begin position="7"/>
        <end position="178"/>
    </location>
</feature>